<comment type="similarity">
    <text evidence="2">Belongs to the binding-protein-dependent transport system permease family. MalFG subfamily.</text>
</comment>
<dbReference type="SUPFAM" id="SSF161098">
    <property type="entry name" value="MetI-like"/>
    <property type="match status" value="1"/>
</dbReference>
<dbReference type="Proteomes" id="UP000298347">
    <property type="component" value="Unassembled WGS sequence"/>
</dbReference>
<dbReference type="PROSITE" id="PS50928">
    <property type="entry name" value="ABC_TM1"/>
    <property type="match status" value="1"/>
</dbReference>
<dbReference type="GO" id="GO:0005886">
    <property type="term" value="C:plasma membrane"/>
    <property type="evidence" value="ECO:0007669"/>
    <property type="project" value="UniProtKB-SubCell"/>
</dbReference>
<comment type="subcellular location">
    <subcellularLocation>
        <location evidence="1 9">Cell membrane</location>
        <topology evidence="1 9">Multi-pass membrane protein</topology>
    </subcellularLocation>
</comment>
<evidence type="ECO:0000256" key="7">
    <source>
        <dbReference type="ARBA" id="ARBA00022989"/>
    </source>
</evidence>
<comment type="caution">
    <text evidence="11">The sequence shown here is derived from an EMBL/GenBank/DDBJ whole genome shotgun (WGS) entry which is preliminary data.</text>
</comment>
<name>A0A4Z0GR63_9BACL</name>
<feature type="transmembrane region" description="Helical" evidence="9">
    <location>
        <begin position="179"/>
        <end position="205"/>
    </location>
</feature>
<evidence type="ECO:0000256" key="6">
    <source>
        <dbReference type="ARBA" id="ARBA00022692"/>
    </source>
</evidence>
<evidence type="ECO:0000256" key="9">
    <source>
        <dbReference type="RuleBase" id="RU363032"/>
    </source>
</evidence>
<evidence type="ECO:0000256" key="4">
    <source>
        <dbReference type="ARBA" id="ARBA00022475"/>
    </source>
</evidence>
<dbReference type="Gene3D" id="1.10.3720.10">
    <property type="entry name" value="MetI-like"/>
    <property type="match status" value="1"/>
</dbReference>
<organism evidence="11 12">
    <name type="scientific">Sporolactobacillus shoreae</name>
    <dbReference type="NCBI Taxonomy" id="1465501"/>
    <lineage>
        <taxon>Bacteria</taxon>
        <taxon>Bacillati</taxon>
        <taxon>Bacillota</taxon>
        <taxon>Bacilli</taxon>
        <taxon>Bacillales</taxon>
        <taxon>Sporolactobacillaceae</taxon>
        <taxon>Sporolactobacillus</taxon>
    </lineage>
</organism>
<keyword evidence="4" id="KW-1003">Cell membrane</keyword>
<evidence type="ECO:0000256" key="3">
    <source>
        <dbReference type="ARBA" id="ARBA00022448"/>
    </source>
</evidence>
<dbReference type="InterPro" id="IPR050901">
    <property type="entry name" value="BP-dep_ABC_trans_perm"/>
</dbReference>
<proteinExistence type="inferred from homology"/>
<reference evidence="11 12" key="1">
    <citation type="journal article" date="2015" name="Int. J. Syst. Evol. Microbiol.">
        <title>Sporolactobacillus shoreae sp. nov. and Sporolactobacillus spathodeae sp. nov., two spore-forming lactic acid bacteria isolated from tree barks in Thailand.</title>
        <authorList>
            <person name="Thamacharoensuk T."/>
            <person name="Kitahara M."/>
            <person name="Ohkuma M."/>
            <person name="Thongchul N."/>
            <person name="Tanasupawat S."/>
        </authorList>
    </citation>
    <scope>NUCLEOTIDE SEQUENCE [LARGE SCALE GENOMIC DNA]</scope>
    <source>
        <strain evidence="11 12">BK92</strain>
    </source>
</reference>
<dbReference type="GO" id="GO:0055085">
    <property type="term" value="P:transmembrane transport"/>
    <property type="evidence" value="ECO:0007669"/>
    <property type="project" value="InterPro"/>
</dbReference>
<keyword evidence="12" id="KW-1185">Reference proteome</keyword>
<dbReference type="InterPro" id="IPR000515">
    <property type="entry name" value="MetI-like"/>
</dbReference>
<sequence length="275" mass="30455">MKTKLTVTYVILSVFALGGLLPVLWMFVMSLQTPRALNSFPTLNWFKDFEFNNYQIALNQGGIYQGLINSSIITGGTLIISVTFATLAAYALANFEFKGKALLLIGILMTQLIPGMAAIVPLFDILKSLHLINTYTGLILIFAARTIPLNIWIMHGFFKELPAELREAAIIDGCSVYTTFTRIILPLALPGIGAACMFTFMQTWIDFIMPLTTLFDQNKFPFTVMLYKYVGDPIMGTNYGVVFASAVIGTLPTLLMFVFFQRFFVKGLTSGAVKG</sequence>
<dbReference type="OrthoDB" id="9810086at2"/>
<dbReference type="RefSeq" id="WP_135347226.1">
    <property type="nucleotide sequence ID" value="NZ_SRJD01000002.1"/>
</dbReference>
<evidence type="ECO:0000313" key="11">
    <source>
        <dbReference type="EMBL" id="TGA99830.1"/>
    </source>
</evidence>
<dbReference type="AlphaFoldDB" id="A0A4Z0GR63"/>
<dbReference type="PANTHER" id="PTHR32243:SF50">
    <property type="entry name" value="MALTOSE_MALTODEXTRIN TRANSPORT SYSTEM PERMEASE PROTEIN MALG"/>
    <property type="match status" value="1"/>
</dbReference>
<feature type="domain" description="ABC transmembrane type-1" evidence="10">
    <location>
        <begin position="67"/>
        <end position="260"/>
    </location>
</feature>
<evidence type="ECO:0000256" key="5">
    <source>
        <dbReference type="ARBA" id="ARBA00022597"/>
    </source>
</evidence>
<evidence type="ECO:0000256" key="2">
    <source>
        <dbReference type="ARBA" id="ARBA00009047"/>
    </source>
</evidence>
<dbReference type="InterPro" id="IPR035906">
    <property type="entry name" value="MetI-like_sf"/>
</dbReference>
<evidence type="ECO:0000313" key="12">
    <source>
        <dbReference type="Proteomes" id="UP000298347"/>
    </source>
</evidence>
<accession>A0A4Z0GR63</accession>
<dbReference type="CDD" id="cd06261">
    <property type="entry name" value="TM_PBP2"/>
    <property type="match status" value="1"/>
</dbReference>
<feature type="transmembrane region" description="Helical" evidence="9">
    <location>
        <begin position="102"/>
        <end position="123"/>
    </location>
</feature>
<evidence type="ECO:0000259" key="10">
    <source>
        <dbReference type="PROSITE" id="PS50928"/>
    </source>
</evidence>
<feature type="transmembrane region" description="Helical" evidence="9">
    <location>
        <begin position="7"/>
        <end position="28"/>
    </location>
</feature>
<evidence type="ECO:0000256" key="8">
    <source>
        <dbReference type="ARBA" id="ARBA00023136"/>
    </source>
</evidence>
<keyword evidence="7 9" id="KW-1133">Transmembrane helix</keyword>
<protein>
    <submittedName>
        <fullName evidence="11">Carbohydrate ABC transporter permease</fullName>
    </submittedName>
</protein>
<feature type="transmembrane region" description="Helical" evidence="9">
    <location>
        <begin position="72"/>
        <end position="93"/>
    </location>
</feature>
<dbReference type="Pfam" id="PF00528">
    <property type="entry name" value="BPD_transp_1"/>
    <property type="match status" value="1"/>
</dbReference>
<dbReference type="EMBL" id="SRJD01000002">
    <property type="protein sequence ID" value="TGA99830.1"/>
    <property type="molecule type" value="Genomic_DNA"/>
</dbReference>
<feature type="transmembrane region" description="Helical" evidence="9">
    <location>
        <begin position="239"/>
        <end position="260"/>
    </location>
</feature>
<evidence type="ECO:0000256" key="1">
    <source>
        <dbReference type="ARBA" id="ARBA00004651"/>
    </source>
</evidence>
<keyword evidence="5" id="KW-0762">Sugar transport</keyword>
<gene>
    <name evidence="11" type="ORF">E4665_02460</name>
</gene>
<keyword evidence="6 9" id="KW-0812">Transmembrane</keyword>
<dbReference type="PANTHER" id="PTHR32243">
    <property type="entry name" value="MALTOSE TRANSPORT SYSTEM PERMEASE-RELATED"/>
    <property type="match status" value="1"/>
</dbReference>
<keyword evidence="3 9" id="KW-0813">Transport</keyword>
<feature type="transmembrane region" description="Helical" evidence="9">
    <location>
        <begin position="135"/>
        <end position="158"/>
    </location>
</feature>
<keyword evidence="8 9" id="KW-0472">Membrane</keyword>